<dbReference type="EMBL" id="JACVDC010000136">
    <property type="protein sequence ID" value="MBC9798581.1"/>
    <property type="molecule type" value="Genomic_DNA"/>
</dbReference>
<comment type="caution">
    <text evidence="2">The sequence shown here is derived from an EMBL/GenBank/DDBJ whole genome shotgun (WGS) entry which is preliminary data.</text>
</comment>
<protein>
    <submittedName>
        <fullName evidence="2">Helix-turn-helix domain-containing protein</fullName>
    </submittedName>
</protein>
<dbReference type="CDD" id="cd06462">
    <property type="entry name" value="Peptidase_S24_S26"/>
    <property type="match status" value="1"/>
</dbReference>
<keyword evidence="3" id="KW-1185">Reference proteome</keyword>
<name>A0A926Q5W4_9FLAO</name>
<dbReference type="AlphaFoldDB" id="A0A926Q5W4"/>
<organism evidence="2 3">
    <name type="scientific">Sinomicrobium weinanense</name>
    <dbReference type="NCBI Taxonomy" id="2842200"/>
    <lineage>
        <taxon>Bacteria</taxon>
        <taxon>Pseudomonadati</taxon>
        <taxon>Bacteroidota</taxon>
        <taxon>Flavobacteriia</taxon>
        <taxon>Flavobacteriales</taxon>
        <taxon>Flavobacteriaceae</taxon>
        <taxon>Sinomicrobium</taxon>
    </lineage>
</organism>
<dbReference type="Gene3D" id="2.10.109.10">
    <property type="entry name" value="Umud Fragment, subunit A"/>
    <property type="match status" value="1"/>
</dbReference>
<evidence type="ECO:0000259" key="1">
    <source>
        <dbReference type="Pfam" id="PF07022"/>
    </source>
</evidence>
<dbReference type="InterPro" id="IPR010744">
    <property type="entry name" value="Phage_CI_N"/>
</dbReference>
<dbReference type="InterPro" id="IPR010982">
    <property type="entry name" value="Lambda_DNA-bd_dom_sf"/>
</dbReference>
<reference evidence="2 3" key="1">
    <citation type="submission" date="2020-09" db="EMBL/GenBank/DDBJ databases">
        <title>Sinomicrobium weinanense sp. nov., a halophilic bacteria isolated from saline-alkali soil.</title>
        <authorList>
            <person name="Wu P."/>
            <person name="Ren H."/>
            <person name="Mei Y."/>
            <person name="Liang Y."/>
            <person name="Chen Z."/>
        </authorList>
    </citation>
    <scope>NUCLEOTIDE SEQUENCE [LARGE SCALE GENOMIC DNA]</scope>
    <source>
        <strain evidence="2 3">FJxs</strain>
    </source>
</reference>
<feature type="domain" description="Bacteriophage CI repressor N-terminal" evidence="1">
    <location>
        <begin position="21"/>
        <end position="79"/>
    </location>
</feature>
<gene>
    <name evidence="2" type="ORF">IBL28_21625</name>
</gene>
<evidence type="ECO:0000313" key="3">
    <source>
        <dbReference type="Proteomes" id="UP000653730"/>
    </source>
</evidence>
<evidence type="ECO:0000313" key="2">
    <source>
        <dbReference type="EMBL" id="MBC9798581.1"/>
    </source>
</evidence>
<dbReference type="InterPro" id="IPR036286">
    <property type="entry name" value="LexA/Signal_pep-like_sf"/>
</dbReference>
<dbReference type="SUPFAM" id="SSF51306">
    <property type="entry name" value="LexA/Signal peptidase"/>
    <property type="match status" value="1"/>
</dbReference>
<sequence>MKRTPRIATPEGGGLSFEVPAILERLKEHLHVRTNAELSSILEVKPNTISTWKKRNTLDYPRILALCKTYSIDIHKLFFNRSGTNTPFDVKDKKGFNVVTRDSYFQYVSQLNQESFIQSLPKFYFPFISGKNIRAFQVMGASMFPILRDGDFVVGEYIDADTETLVNGKIYVLVSNIKGIYICRIRKDPVKPEVIHLVRDNETENTLSEVKMTVNEIIELWEVNSVFSLDLIGNAKRENRPR</sequence>
<dbReference type="RefSeq" id="WP_187967694.1">
    <property type="nucleotide sequence ID" value="NZ_JACVDC010000136.1"/>
</dbReference>
<dbReference type="GO" id="GO:0003677">
    <property type="term" value="F:DNA binding"/>
    <property type="evidence" value="ECO:0007669"/>
    <property type="project" value="InterPro"/>
</dbReference>
<accession>A0A926Q5W4</accession>
<dbReference type="Gene3D" id="1.10.260.40">
    <property type="entry name" value="lambda repressor-like DNA-binding domains"/>
    <property type="match status" value="1"/>
</dbReference>
<dbReference type="Proteomes" id="UP000653730">
    <property type="component" value="Unassembled WGS sequence"/>
</dbReference>
<dbReference type="GO" id="GO:0045892">
    <property type="term" value="P:negative regulation of DNA-templated transcription"/>
    <property type="evidence" value="ECO:0007669"/>
    <property type="project" value="InterPro"/>
</dbReference>
<dbReference type="Pfam" id="PF07022">
    <property type="entry name" value="Phage_CI_repr"/>
    <property type="match status" value="1"/>
</dbReference>
<proteinExistence type="predicted"/>